<dbReference type="InterPro" id="IPR016040">
    <property type="entry name" value="NAD(P)-bd_dom"/>
</dbReference>
<name>A0A7X0NJP8_9GAMM</name>
<evidence type="ECO:0000259" key="1">
    <source>
        <dbReference type="Pfam" id="PF13460"/>
    </source>
</evidence>
<dbReference type="RefSeq" id="WP_184426015.1">
    <property type="nucleotide sequence ID" value="NZ_AP027362.1"/>
</dbReference>
<dbReference type="InterPro" id="IPR051783">
    <property type="entry name" value="NAD(P)-dependent_oxidoreduct"/>
</dbReference>
<gene>
    <name evidence="2" type="ORF">HNQ55_003208</name>
</gene>
<evidence type="ECO:0000313" key="3">
    <source>
        <dbReference type="Proteomes" id="UP000537141"/>
    </source>
</evidence>
<dbReference type="AlphaFoldDB" id="A0A7X0NJP8"/>
<keyword evidence="3" id="KW-1185">Reference proteome</keyword>
<feature type="domain" description="NAD(P)-binding" evidence="1">
    <location>
        <begin position="13"/>
        <end position="204"/>
    </location>
</feature>
<dbReference type="PANTHER" id="PTHR48079:SF6">
    <property type="entry name" value="NAD(P)-BINDING DOMAIN-CONTAINING PROTEIN-RELATED"/>
    <property type="match status" value="1"/>
</dbReference>
<accession>A0A7X0NJP8</accession>
<reference evidence="2 3" key="1">
    <citation type="submission" date="2020-08" db="EMBL/GenBank/DDBJ databases">
        <title>Genomic Encyclopedia of Type Strains, Phase IV (KMG-IV): sequencing the most valuable type-strain genomes for metagenomic binning, comparative biology and taxonomic classification.</title>
        <authorList>
            <person name="Goeker M."/>
        </authorList>
    </citation>
    <scope>NUCLEOTIDE SEQUENCE [LARGE SCALE GENOMIC DNA]</scope>
    <source>
        <strain evidence="2 3">DSM 26287</strain>
    </source>
</reference>
<dbReference type="PANTHER" id="PTHR48079">
    <property type="entry name" value="PROTEIN YEEZ"/>
    <property type="match status" value="1"/>
</dbReference>
<comment type="caution">
    <text evidence="2">The sequence shown here is derived from an EMBL/GenBank/DDBJ whole genome shotgun (WGS) entry which is preliminary data.</text>
</comment>
<dbReference type="Gene3D" id="3.40.50.720">
    <property type="entry name" value="NAD(P)-binding Rossmann-like Domain"/>
    <property type="match status" value="1"/>
</dbReference>
<evidence type="ECO:0000313" key="2">
    <source>
        <dbReference type="EMBL" id="MBB6544675.1"/>
    </source>
</evidence>
<dbReference type="SUPFAM" id="SSF51735">
    <property type="entry name" value="NAD(P)-binding Rossmann-fold domains"/>
    <property type="match status" value="1"/>
</dbReference>
<sequence>MSINKSVAIIGCGWLGQALTMHLLAHNYTVVGTGQSLERLTQISALGAIAERLVLPLNTADSNTYQCFNCQTLVIAITPQMRSGKTDYALKLAQVVAHAKKGNVKHIILVNSTAIYGGLIGEVTEDAKLDITQAKVAQLYQAEKIVLESGLAAVSLRVAGLVGPNRLPGNFFKQGRVLTEPNAYVNLVHQADVVTCIAKIIEQPNITGCFNIASNMKVLKQHFYQQAAVSIGNNKPEFEPADKETKSKRVVSDKIRQLLSYQFQYDDLLAWLNSTGNK</sequence>
<organism evidence="2 3">
    <name type="scientific">Thalassotalea piscium</name>
    <dbReference type="NCBI Taxonomy" id="1230533"/>
    <lineage>
        <taxon>Bacteria</taxon>
        <taxon>Pseudomonadati</taxon>
        <taxon>Pseudomonadota</taxon>
        <taxon>Gammaproteobacteria</taxon>
        <taxon>Alteromonadales</taxon>
        <taxon>Colwelliaceae</taxon>
        <taxon>Thalassotalea</taxon>
    </lineage>
</organism>
<dbReference type="Pfam" id="PF13460">
    <property type="entry name" value="NAD_binding_10"/>
    <property type="match status" value="1"/>
</dbReference>
<proteinExistence type="predicted"/>
<dbReference type="InterPro" id="IPR036291">
    <property type="entry name" value="NAD(P)-bd_dom_sf"/>
</dbReference>
<dbReference type="Proteomes" id="UP000537141">
    <property type="component" value="Unassembled WGS sequence"/>
</dbReference>
<dbReference type="GO" id="GO:0005737">
    <property type="term" value="C:cytoplasm"/>
    <property type="evidence" value="ECO:0007669"/>
    <property type="project" value="TreeGrafter"/>
</dbReference>
<protein>
    <submittedName>
        <fullName evidence="2">Nucleoside-diphosphate-sugar epimerase</fullName>
    </submittedName>
</protein>
<dbReference type="EMBL" id="JACHHU010000034">
    <property type="protein sequence ID" value="MBB6544675.1"/>
    <property type="molecule type" value="Genomic_DNA"/>
</dbReference>
<dbReference type="GO" id="GO:0004029">
    <property type="term" value="F:aldehyde dehydrogenase (NAD+) activity"/>
    <property type="evidence" value="ECO:0007669"/>
    <property type="project" value="TreeGrafter"/>
</dbReference>